<dbReference type="AlphaFoldDB" id="A0A6C0I8G5"/>
<proteinExistence type="predicted"/>
<protein>
    <submittedName>
        <fullName evidence="1">Uncharacterized protein</fullName>
    </submittedName>
</protein>
<name>A0A6C0I8G5_9ZZZZ</name>
<accession>A0A6C0I8G5</accession>
<sequence>MNEDIPTETNMLTSYLWIVIPRRRIVRFIMWMPTQHTNLKHPRKCMNI</sequence>
<organism evidence="1">
    <name type="scientific">viral metagenome</name>
    <dbReference type="NCBI Taxonomy" id="1070528"/>
    <lineage>
        <taxon>unclassified sequences</taxon>
        <taxon>metagenomes</taxon>
        <taxon>organismal metagenomes</taxon>
    </lineage>
</organism>
<dbReference type="EMBL" id="MN740115">
    <property type="protein sequence ID" value="QHT88393.1"/>
    <property type="molecule type" value="Genomic_DNA"/>
</dbReference>
<reference evidence="1" key="1">
    <citation type="journal article" date="2020" name="Nature">
        <title>Giant virus diversity and host interactions through global metagenomics.</title>
        <authorList>
            <person name="Schulz F."/>
            <person name="Roux S."/>
            <person name="Paez-Espino D."/>
            <person name="Jungbluth S."/>
            <person name="Walsh D.A."/>
            <person name="Denef V.J."/>
            <person name="McMahon K.D."/>
            <person name="Konstantinidis K.T."/>
            <person name="Eloe-Fadrosh E.A."/>
            <person name="Kyrpides N.C."/>
            <person name="Woyke T."/>
        </authorList>
    </citation>
    <scope>NUCLEOTIDE SEQUENCE</scope>
    <source>
        <strain evidence="1">GVMAG-M-3300023184-50</strain>
    </source>
</reference>
<evidence type="ECO:0000313" key="1">
    <source>
        <dbReference type="EMBL" id="QHT88393.1"/>
    </source>
</evidence>